<dbReference type="STRING" id="1212765.MHLP_01630"/>
<dbReference type="AlphaFoldDB" id="I7CF82"/>
<dbReference type="KEGG" id="mhl:MHLP_01630"/>
<dbReference type="EMBL" id="CP003731">
    <property type="protein sequence ID" value="AFO51906.1"/>
    <property type="molecule type" value="Genomic_DNA"/>
</dbReference>
<evidence type="ECO:0000313" key="2">
    <source>
        <dbReference type="EMBL" id="AFO51906.1"/>
    </source>
</evidence>
<keyword evidence="3" id="KW-1185">Reference proteome</keyword>
<protein>
    <submittedName>
        <fullName evidence="2">Uncharacterized protein</fullName>
    </submittedName>
</protein>
<reference evidence="2 3" key="1">
    <citation type="journal article" date="2012" name="J. Bacteriol.">
        <title>Genome Sequence of "Candidatus Mycoplasma haemolamae" Strain Purdue, a Red Blood Cell Pathogen of Alpacas (Vicugna pacos) and Llamas (Lama glama).</title>
        <authorList>
            <person name="Guimaraes A.M."/>
            <person name="Toth B."/>
            <person name="Santos A.P."/>
            <person name="do Nascimento N.C."/>
            <person name="Kritchevsky J.E."/>
            <person name="Messick J.B."/>
        </authorList>
    </citation>
    <scope>NUCLEOTIDE SEQUENCE [LARGE SCALE GENOMIC DNA]</scope>
    <source>
        <strain evidence="2 3">Purdue</strain>
    </source>
</reference>
<name>I7CF82_MYCHA</name>
<organism evidence="2 3">
    <name type="scientific">Mycoplasma haematolamae (strain Purdue)</name>
    <dbReference type="NCBI Taxonomy" id="1212765"/>
    <lineage>
        <taxon>Bacteria</taxon>
        <taxon>Bacillati</taxon>
        <taxon>Mycoplasmatota</taxon>
        <taxon>Mollicutes</taxon>
        <taxon>Mycoplasmataceae</taxon>
        <taxon>Mycoplasma</taxon>
    </lineage>
</organism>
<accession>I7CF82</accession>
<proteinExistence type="predicted"/>
<keyword evidence="1" id="KW-1133">Transmembrane helix</keyword>
<evidence type="ECO:0000256" key="1">
    <source>
        <dbReference type="SAM" id="Phobius"/>
    </source>
</evidence>
<gene>
    <name evidence="2" type="ordered locus">MHLP_01630</name>
</gene>
<keyword evidence="1" id="KW-0812">Transmembrane</keyword>
<sequence>MLLNSVKAVGAILAVGGTGATVTTFFLSNNSNYSMDYNIFGTEAIGHQLLCSREGERFEYPTLEATTDNSASIKCSYIDSQTGPKEELREPETKGYKDKEVNKLSCKLSKYNEYQCTHPDKKVTLELKNEGKEVSVLLQLQG</sequence>
<evidence type="ECO:0000313" key="3">
    <source>
        <dbReference type="Proteomes" id="UP000006502"/>
    </source>
</evidence>
<dbReference type="HOGENOM" id="CLU_1813669_0_0_14"/>
<dbReference type="PATRIC" id="fig|1212765.3.peg.362"/>
<dbReference type="Proteomes" id="UP000006502">
    <property type="component" value="Chromosome"/>
</dbReference>
<feature type="transmembrane region" description="Helical" evidence="1">
    <location>
        <begin position="6"/>
        <end position="27"/>
    </location>
</feature>
<reference evidence="3" key="2">
    <citation type="submission" date="2012-07" db="EMBL/GenBank/DDBJ databases">
        <title>Complete genome sequence of 'Candidatus Mycoplasma haemolamae'.</title>
        <authorList>
            <person name="Guimaraes A.M.S."/>
            <person name="Toth B."/>
            <person name="Santos A.P."/>
            <person name="Nascimento N.C."/>
            <person name="Sojka J.E."/>
            <person name="Messick J.B."/>
        </authorList>
    </citation>
    <scope>NUCLEOTIDE SEQUENCE [LARGE SCALE GENOMIC DNA]</scope>
    <source>
        <strain evidence="3">Purdue</strain>
    </source>
</reference>
<keyword evidence="1" id="KW-0472">Membrane</keyword>